<dbReference type="Pfam" id="PF13350">
    <property type="entry name" value="Y_phosphatase3"/>
    <property type="match status" value="1"/>
</dbReference>
<keyword evidence="4" id="KW-1185">Reference proteome</keyword>
<comment type="similarity">
    <text evidence="1">Belongs to the protein-tyrosine phosphatase family.</text>
</comment>
<dbReference type="EMBL" id="JAAWWK010000002">
    <property type="protein sequence ID" value="NKI17359.1"/>
    <property type="molecule type" value="Genomic_DNA"/>
</dbReference>
<protein>
    <submittedName>
        <fullName evidence="3">Tyrosine-protein phosphatase</fullName>
    </submittedName>
</protein>
<evidence type="ECO:0000313" key="4">
    <source>
        <dbReference type="Proteomes" id="UP000765845"/>
    </source>
</evidence>
<comment type="caution">
    <text evidence="3">The sequence shown here is derived from an EMBL/GenBank/DDBJ whole genome shotgun (WGS) entry which is preliminary data.</text>
</comment>
<gene>
    <name evidence="3" type="ORF">HCU74_08015</name>
</gene>
<dbReference type="InterPro" id="IPR026893">
    <property type="entry name" value="Tyr/Ser_Pase_IphP-type"/>
</dbReference>
<dbReference type="Gene3D" id="3.90.190.10">
    <property type="entry name" value="Protein tyrosine phosphatase superfamily"/>
    <property type="match status" value="1"/>
</dbReference>
<dbReference type="InterPro" id="IPR000387">
    <property type="entry name" value="Tyr_Pase_dom"/>
</dbReference>
<dbReference type="PANTHER" id="PTHR31126">
    <property type="entry name" value="TYROSINE-PROTEIN PHOSPHATASE"/>
    <property type="match status" value="1"/>
</dbReference>
<name>A0ABX1GDU2_9GAMM</name>
<dbReference type="PROSITE" id="PS00383">
    <property type="entry name" value="TYR_PHOSPHATASE_1"/>
    <property type="match status" value="1"/>
</dbReference>
<dbReference type="PANTHER" id="PTHR31126:SF1">
    <property type="entry name" value="TYROSINE SPECIFIC PROTEIN PHOSPHATASES DOMAIN-CONTAINING PROTEIN"/>
    <property type="match status" value="1"/>
</dbReference>
<evidence type="ECO:0000313" key="3">
    <source>
        <dbReference type="EMBL" id="NKI17359.1"/>
    </source>
</evidence>
<dbReference type="Proteomes" id="UP000765845">
    <property type="component" value="Unassembled WGS sequence"/>
</dbReference>
<accession>A0ABX1GDU2</accession>
<dbReference type="InterPro" id="IPR029021">
    <property type="entry name" value="Prot-tyrosine_phosphatase-like"/>
</dbReference>
<organism evidence="3 4">
    <name type="scientific">Spongiibacter thalassae</name>
    <dbReference type="NCBI Taxonomy" id="2721624"/>
    <lineage>
        <taxon>Bacteria</taxon>
        <taxon>Pseudomonadati</taxon>
        <taxon>Pseudomonadota</taxon>
        <taxon>Gammaproteobacteria</taxon>
        <taxon>Cellvibrionales</taxon>
        <taxon>Spongiibacteraceae</taxon>
        <taxon>Spongiibacter</taxon>
    </lineage>
</organism>
<evidence type="ECO:0000256" key="1">
    <source>
        <dbReference type="ARBA" id="ARBA00009580"/>
    </source>
</evidence>
<dbReference type="RefSeq" id="WP_168449864.1">
    <property type="nucleotide sequence ID" value="NZ_JAAWWK010000002.1"/>
</dbReference>
<reference evidence="3 4" key="1">
    <citation type="submission" date="2020-04" db="EMBL/GenBank/DDBJ databases">
        <authorList>
            <person name="Yoon J."/>
        </authorList>
    </citation>
    <scope>NUCLEOTIDE SEQUENCE [LARGE SCALE GENOMIC DNA]</scope>
    <source>
        <strain evidence="3 4">KMU-166</strain>
    </source>
</reference>
<dbReference type="InterPro" id="IPR016130">
    <property type="entry name" value="Tyr_Pase_AS"/>
</dbReference>
<feature type="domain" description="Tyrosine specific protein phosphatases" evidence="2">
    <location>
        <begin position="156"/>
        <end position="205"/>
    </location>
</feature>
<evidence type="ECO:0000259" key="2">
    <source>
        <dbReference type="PROSITE" id="PS50056"/>
    </source>
</evidence>
<sequence>MKRSEIINAMHSDELMTQQDIAENRPLPQLLDPEHREALRKLPFDHVHNFRDLGGYLTEDGRRLRWGKLYRSDKLSALSEEDQKYLARLEVKRIVDFRSDDERTNAPHRLLKEHEVRIDPMPITVEAAQVDRVTVRLMQDDVTPADMEQYLVDANREFVANFTPVYREWLHSLLDASSYPQVFHCTAGKDRTGLAAAVVLMALGVHRDVIMNDYLATNTYTAERIDSLLKGIFERKNWAVSPETLRVLFQVQPQFLNAAFELIDEHYGNVDNYLRQGLEFGDDHRQRLADLLLEAE</sequence>
<proteinExistence type="inferred from homology"/>
<dbReference type="PROSITE" id="PS50056">
    <property type="entry name" value="TYR_PHOSPHATASE_2"/>
    <property type="match status" value="1"/>
</dbReference>
<dbReference type="SUPFAM" id="SSF52799">
    <property type="entry name" value="(Phosphotyrosine protein) phosphatases II"/>
    <property type="match status" value="1"/>
</dbReference>